<dbReference type="Pfam" id="PF01656">
    <property type="entry name" value="CbiA"/>
    <property type="match status" value="1"/>
</dbReference>
<dbReference type="PANTHER" id="PTHR43384">
    <property type="entry name" value="SEPTUM SITE-DETERMINING PROTEIN MIND HOMOLOG, CHLOROPLASTIC-RELATED"/>
    <property type="match status" value="1"/>
</dbReference>
<sequence>MKIAITGKGGVGKTTLAGCLAKIYTAEGKRVIAVDADPDANLAFALGFPPEKEKKLIPLSQLKDIIKERTGAEPGVLGQMFSLNPKVDDIPERYCVEHEGIKLIQMGGVEKGGAGCVCPESSFIKAVIRHLILEREEVLILDMEAGIEHLGRATASFVDAFIAVVEPGIRSIKTFETIKKLAKDLGIDKVLVVANKVKDEADIKFINDHIDTGDLLGVISYNEEIINADKMGISPYDSSSVLREEVSRIKSNLSLKIEK</sequence>
<dbReference type="CDD" id="cd02034">
    <property type="entry name" value="CooC1"/>
    <property type="match status" value="1"/>
</dbReference>
<dbReference type="GO" id="GO:0005829">
    <property type="term" value="C:cytosol"/>
    <property type="evidence" value="ECO:0007669"/>
    <property type="project" value="TreeGrafter"/>
</dbReference>
<dbReference type="FunFam" id="3.40.50.300:FF:001573">
    <property type="entry name" value="Carbon monoxide dehydrogenase accessory protein CooC"/>
    <property type="match status" value="1"/>
</dbReference>
<dbReference type="InterPro" id="IPR014433">
    <property type="entry name" value="CooC"/>
</dbReference>
<organism evidence="4 5">
    <name type="scientific">Thermovenabulum gondwanense</name>
    <dbReference type="NCBI Taxonomy" id="520767"/>
    <lineage>
        <taxon>Bacteria</taxon>
        <taxon>Bacillati</taxon>
        <taxon>Bacillota</taxon>
        <taxon>Clostridia</taxon>
        <taxon>Thermosediminibacterales</taxon>
        <taxon>Thermosediminibacteraceae</taxon>
        <taxon>Thermovenabulum</taxon>
    </lineage>
</organism>
<accession>A0A162MB62</accession>
<dbReference type="GO" id="GO:0009898">
    <property type="term" value="C:cytoplasmic side of plasma membrane"/>
    <property type="evidence" value="ECO:0007669"/>
    <property type="project" value="TreeGrafter"/>
</dbReference>
<dbReference type="GO" id="GO:0005524">
    <property type="term" value="F:ATP binding"/>
    <property type="evidence" value="ECO:0007669"/>
    <property type="project" value="UniProtKB-KW"/>
</dbReference>
<dbReference type="GO" id="GO:0051782">
    <property type="term" value="P:negative regulation of cell division"/>
    <property type="evidence" value="ECO:0007669"/>
    <property type="project" value="TreeGrafter"/>
</dbReference>
<dbReference type="SUPFAM" id="SSF52540">
    <property type="entry name" value="P-loop containing nucleoside triphosphate hydrolases"/>
    <property type="match status" value="1"/>
</dbReference>
<dbReference type="GO" id="GO:0016887">
    <property type="term" value="F:ATP hydrolysis activity"/>
    <property type="evidence" value="ECO:0007669"/>
    <property type="project" value="TreeGrafter"/>
</dbReference>
<dbReference type="Gene3D" id="3.40.50.300">
    <property type="entry name" value="P-loop containing nucleotide triphosphate hydrolases"/>
    <property type="match status" value="1"/>
</dbReference>
<dbReference type="Proteomes" id="UP000075737">
    <property type="component" value="Unassembled WGS sequence"/>
</dbReference>
<comment type="caution">
    <text evidence="4">The sequence shown here is derived from an EMBL/GenBank/DDBJ whole genome shotgun (WGS) entry which is preliminary data.</text>
</comment>
<keyword evidence="5" id="KW-1185">Reference proteome</keyword>
<evidence type="ECO:0000256" key="2">
    <source>
        <dbReference type="ARBA" id="ARBA00022840"/>
    </source>
</evidence>
<name>A0A162MB62_9FIRM</name>
<evidence type="ECO:0000256" key="1">
    <source>
        <dbReference type="ARBA" id="ARBA00022741"/>
    </source>
</evidence>
<keyword evidence="1" id="KW-0547">Nucleotide-binding</keyword>
<dbReference type="PANTHER" id="PTHR43384:SF6">
    <property type="entry name" value="SEPTUM SITE-DETERMINING PROTEIN MIND HOMOLOG, CHLOROPLASTIC"/>
    <property type="match status" value="1"/>
</dbReference>
<evidence type="ECO:0000259" key="3">
    <source>
        <dbReference type="Pfam" id="PF01656"/>
    </source>
</evidence>
<dbReference type="RefSeq" id="WP_068748907.1">
    <property type="nucleotide sequence ID" value="NZ_LOHZ01000039.1"/>
</dbReference>
<evidence type="ECO:0000313" key="5">
    <source>
        <dbReference type="Proteomes" id="UP000075737"/>
    </source>
</evidence>
<dbReference type="InterPro" id="IPR002586">
    <property type="entry name" value="CobQ/CobB/MinD/ParA_Nub-bd_dom"/>
</dbReference>
<dbReference type="STRING" id="520767.ATZ99_17970"/>
<reference evidence="4 5" key="1">
    <citation type="submission" date="2015-12" db="EMBL/GenBank/DDBJ databases">
        <title>Draft genome of Thermovenabulum gondwanense isolated from a red thermophilic microbial mat colonisisng an outflow channel of a bore well.</title>
        <authorList>
            <person name="Patel B.K."/>
        </authorList>
    </citation>
    <scope>NUCLEOTIDE SEQUENCE [LARGE SCALE GENOMIC DNA]</scope>
    <source>
        <strain evidence="4 5">R270</strain>
    </source>
</reference>
<dbReference type="OrthoDB" id="7346657at2"/>
<dbReference type="InterPro" id="IPR027417">
    <property type="entry name" value="P-loop_NTPase"/>
</dbReference>
<proteinExistence type="predicted"/>
<evidence type="ECO:0000313" key="4">
    <source>
        <dbReference type="EMBL" id="KYO64935.1"/>
    </source>
</evidence>
<keyword evidence="2" id="KW-0067">ATP-binding</keyword>
<dbReference type="PIRSF" id="PIRSF005647">
    <property type="entry name" value="CooC"/>
    <property type="match status" value="1"/>
</dbReference>
<dbReference type="EMBL" id="LOHZ01000039">
    <property type="protein sequence ID" value="KYO64935.1"/>
    <property type="molecule type" value="Genomic_DNA"/>
</dbReference>
<dbReference type="InterPro" id="IPR050625">
    <property type="entry name" value="ParA/MinD_ATPase"/>
</dbReference>
<dbReference type="PATRIC" id="fig|520767.4.peg.1915"/>
<gene>
    <name evidence="4" type="primary">minD_1</name>
    <name evidence="4" type="ORF">ATZ99_17970</name>
</gene>
<feature type="domain" description="CobQ/CobB/MinD/ParA nucleotide binding" evidence="3">
    <location>
        <begin position="4"/>
        <end position="232"/>
    </location>
</feature>
<protein>
    <submittedName>
        <fullName evidence="4">Septum site-determining protein MinD</fullName>
    </submittedName>
</protein>
<dbReference type="AlphaFoldDB" id="A0A162MB62"/>